<dbReference type="SUPFAM" id="SSF75011">
    <property type="entry name" value="3-carboxy-cis,cis-mucoante lactonizing enzyme"/>
    <property type="match status" value="1"/>
</dbReference>
<sequence precursor="true">MQIRLNRLLFLGIILFSLLMTAGIGSALTITTGDQTVTENSLLSFTVATDDINAIITVDQATLPTGANFASNTFSWAPATGTAAESPYSVIFHAEANGETISKTININVIALDKTALNAAITTANTKVSTAVAGTEIGQYPQSAITTFQTAINTAQTVADSTTATQTQINQAVTTLQAAQTIFDVSRITSIDKAALTASITSADTKIAAAVAGTGIGQYPQTAIDAFRAAIATAQTVAYSTTATQTQVNQALITLQAAEITFDSAIETGVDSATNLKESATGTSWINWTWTNPTTDFSFVMIYIDGTFITTTTGQSYNATGFAEGTVHRIGIQTVDNNGNVNPTTVSDQAVTSTTTDEINIDLVGLFGGYIKYMAVSGNYAYIGEGRTLAVVDITNVSNPSEVGRVLTPSSIKDIAVAGNYAYIADSDKGILIVDISTPTSPKIVGNYDTDDAEDVVLSGNYAYIINSIYSDSSYSSSLLIIDITNPSSPKLAGSYDASGSIGDIAVAGNYVYLTNGNNLDIIDVRTPSSSRLVGIYTNADGSVEKVTVAGNYAYLITFDSNNYNAGFSIVDISNPSSPTLKSSYYQEYLSASDIAVVGNYAYVVYNGGGDIFIYDVNNPSSPEIVGSSGAGAESNNHIVVAGKYAYVIGDDDDEAYTGFSIVDISNPSSPTIAGNYYNRYGSAHSVAVSGNYAYLLNDNVASNHYLSIVDIKDLSSPKLMSSTYSTVAWDIVIVGNYAYIGDDDGLEIVDVSNPSSPTLIGTYDTDLDITGVAVSGNYAYVTNNFYFNDVNRGYLDIVDITNPSSPRRVGSYTNAGGSGGDIAIEGNYAYIAVNNYNSGSGYLEIVDIRNPASPKLVGIYPAGGSVKDVAIANNYAYIAVNNYIGSYNNLEIVDVNNPSSPTLVGSYITDYSQDTLQDIAVDGNYVYVTGQYSGLRIINISDPSSPKIMGIYDIGSFSTDVEVSGNYVYLAAGDLYIIRADLPSSSVDNPPVANAGTDKNTTTGSAVTFDASTSTDDIGITSYSWDFDESNGITSEASGITATKTYTTAGTYTVTLTVTDTSGQISSDTLQVVVKPAATPTTLSYTPLYDNRLRDLSATSVLSTTTYLDVGKTSATCRDVMLFDLSKYKTTDTISKATLSLYWYYPAGATRASDTVVEIYRPVEWDPKYVTWNSRMSGVAWTNRGGNWFDKNGVSQGATPYASLTFAGSKVPDNKYYDFDVTQLVQEYVSGKYKNTGFFIKAKTESGNYIAFYSSEYSNAAMKPKLTITSTSGSTSTDTVPVANAGADKTAVAGSVVTFDASLSTDDKGIASYSWDFDSSNGITSESNTVSAIKTYTAAGTYTVTLTVTDTIGQKSTDTVQVIVSAATTPASTVTYAPTYDNRIRESSPTTVLSTTTYVDIGKTTSSYRDVMMFDLSSYKTTDTISKATLSLYWYYPAGATRTSDTVVEIYRPVEWDPKYVTWNSRMSGTPWATAGGNWFDKNAIAQGTTPYASMTFAGSSMPDNKYYEFDVTQLVQEYASGKYKNTGFFLKAKTEGGNYIAFYSSEYSNSAMRPKLTVTSVSGSTAVDNPPVANAGADKTATTNSMVNFDAGLSTDDKGIASYSWDFDVSNGIASEASGITATHVYTGTGTYTVTLTVTDTAGQKATDTMKVVVSSSVDNPPIANAGDDKTATVGSAVTFDASASTDDKGITSYSWDFDQSNGITADATTKTASKTYTAIGTYIVTLTVTDTSGQKSTDTLQVTVSNPVSSVSYAPLYDNRLRSDTPTTVLSTTTYLDIGRSSSTAREVMMFDLSSYKTTDTISKAALSLYWYYPAGKTRTSDTVVEVYRPVEWDPKYVTWNSRISGTSWNNAGGSWYDKNAVAQGTAPYASITFPAGTVPGNKYYDFDVTQLVQEYVSGKYKNTGFFLKAKTESGNYIAFYSSEASNAAQRPKLTISH</sequence>
<dbReference type="Pfam" id="PF08309">
    <property type="entry name" value="LVIVD"/>
    <property type="match status" value="14"/>
</dbReference>
<dbReference type="EMBL" id="CP003363">
    <property type="protein sequence ID" value="AGB50738.1"/>
    <property type="molecule type" value="Genomic_DNA"/>
</dbReference>
<dbReference type="InterPro" id="IPR013211">
    <property type="entry name" value="LVIVD"/>
</dbReference>
<dbReference type="Pfam" id="PF18911">
    <property type="entry name" value="PKD_4"/>
    <property type="match status" value="4"/>
</dbReference>
<evidence type="ECO:0000313" key="3">
    <source>
        <dbReference type="Proteomes" id="UP000010866"/>
    </source>
</evidence>
<dbReference type="PANTHER" id="PTHR46182">
    <property type="entry name" value="FI19480P1"/>
    <property type="match status" value="1"/>
</dbReference>
<evidence type="ECO:0000313" key="2">
    <source>
        <dbReference type="EMBL" id="AGB50738.1"/>
    </source>
</evidence>
<evidence type="ECO:0000259" key="1">
    <source>
        <dbReference type="PROSITE" id="PS50093"/>
    </source>
</evidence>
<protein>
    <recommendedName>
        <fullName evidence="1">PKD domain-containing protein</fullName>
    </recommendedName>
</protein>
<dbReference type="GO" id="GO:0016020">
    <property type="term" value="C:membrane"/>
    <property type="evidence" value="ECO:0007669"/>
    <property type="project" value="TreeGrafter"/>
</dbReference>
<feature type="domain" description="PKD" evidence="1">
    <location>
        <begin position="1281"/>
        <end position="1372"/>
    </location>
</feature>
<feature type="domain" description="PKD" evidence="1">
    <location>
        <begin position="1572"/>
        <end position="1656"/>
    </location>
</feature>
<dbReference type="InterPro" id="IPR022409">
    <property type="entry name" value="PKD/Chitinase_dom"/>
</dbReference>
<keyword evidence="2" id="KW-0614">Plasmid</keyword>
<reference evidence="3" key="1">
    <citation type="submission" date="2012-02" db="EMBL/GenBank/DDBJ databases">
        <title>Complete sequence of plasmid of Methanomethylovorans hollandica DSM 15978.</title>
        <authorList>
            <person name="Lucas S."/>
            <person name="Copeland A."/>
            <person name="Lapidus A."/>
            <person name="Glavina del Rio T."/>
            <person name="Dalin E."/>
            <person name="Tice H."/>
            <person name="Bruce D."/>
            <person name="Goodwin L."/>
            <person name="Pitluck S."/>
            <person name="Peters L."/>
            <person name="Mikhailova N."/>
            <person name="Held B."/>
            <person name="Kyrpides N."/>
            <person name="Mavromatis K."/>
            <person name="Ivanova N."/>
            <person name="Brettin T."/>
            <person name="Detter J.C."/>
            <person name="Han C."/>
            <person name="Larimer F."/>
            <person name="Land M."/>
            <person name="Hauser L."/>
            <person name="Markowitz V."/>
            <person name="Cheng J.-F."/>
            <person name="Hugenholtz P."/>
            <person name="Woyke T."/>
            <person name="Wu D."/>
            <person name="Spring S."/>
            <person name="Schroeder M."/>
            <person name="Brambilla E."/>
            <person name="Klenk H.-P."/>
            <person name="Eisen J.A."/>
        </authorList>
    </citation>
    <scope>NUCLEOTIDE SEQUENCE [LARGE SCALE GENOMIC DNA]</scope>
    <source>
        <strain evidence="3">DSM 15978 / NBRC 107637 / DMS1</strain>
        <plasmid evidence="3">Plasmid pMETHO01</plasmid>
    </source>
</reference>
<dbReference type="Gene3D" id="2.60.40.10">
    <property type="entry name" value="Immunoglobulins"/>
    <property type="match status" value="5"/>
</dbReference>
<dbReference type="InterPro" id="IPR013783">
    <property type="entry name" value="Ig-like_fold"/>
</dbReference>
<dbReference type="SMART" id="SM00089">
    <property type="entry name" value="PKD"/>
    <property type="match status" value="4"/>
</dbReference>
<dbReference type="InterPro" id="IPR010671">
    <property type="entry name" value="Disaggr-rel_dom"/>
</dbReference>
<dbReference type="SUPFAM" id="SSF49299">
    <property type="entry name" value="PKD domain"/>
    <property type="match status" value="4"/>
</dbReference>
<dbReference type="InterPro" id="IPR011048">
    <property type="entry name" value="Haem_d1_sf"/>
</dbReference>
<dbReference type="Pfam" id="PF07554">
    <property type="entry name" value="FIVAR"/>
    <property type="match status" value="2"/>
</dbReference>
<organism evidence="2 3">
    <name type="scientific">Methanomethylovorans hollandica (strain DSM 15978 / NBRC 107637 / DMS1)</name>
    <dbReference type="NCBI Taxonomy" id="867904"/>
    <lineage>
        <taxon>Archaea</taxon>
        <taxon>Methanobacteriati</taxon>
        <taxon>Methanobacteriota</taxon>
        <taxon>Stenosarchaea group</taxon>
        <taxon>Methanomicrobia</taxon>
        <taxon>Methanosarcinales</taxon>
        <taxon>Methanosarcinaceae</taxon>
        <taxon>Methanomethylovorans</taxon>
    </lineage>
</organism>
<dbReference type="InterPro" id="IPR035986">
    <property type="entry name" value="PKD_dom_sf"/>
</dbReference>
<dbReference type="GO" id="GO:0031410">
    <property type="term" value="C:cytoplasmic vesicle"/>
    <property type="evidence" value="ECO:0007669"/>
    <property type="project" value="TreeGrafter"/>
</dbReference>
<dbReference type="PANTHER" id="PTHR46182:SF2">
    <property type="entry name" value="FI19480P1"/>
    <property type="match status" value="1"/>
</dbReference>
<dbReference type="KEGG" id="mhz:Metho_2601"/>
<dbReference type="InterPro" id="IPR029865">
    <property type="entry name" value="KIAA0319-like"/>
</dbReference>
<feature type="domain" description="PKD" evidence="1">
    <location>
        <begin position="991"/>
        <end position="1082"/>
    </location>
</feature>
<keyword evidence="3" id="KW-1185">Reference proteome</keyword>
<accession>L0L2V0</accession>
<dbReference type="Proteomes" id="UP000010866">
    <property type="component" value="Plasmid pMETHO01"/>
</dbReference>
<feature type="domain" description="PKD" evidence="1">
    <location>
        <begin position="1663"/>
        <end position="1754"/>
    </location>
</feature>
<dbReference type="InterPro" id="IPR000601">
    <property type="entry name" value="PKD_dom"/>
</dbReference>
<dbReference type="HOGENOM" id="CLU_234973_0_0_2"/>
<dbReference type="CDD" id="cd00146">
    <property type="entry name" value="PKD"/>
    <property type="match status" value="3"/>
</dbReference>
<dbReference type="PROSITE" id="PS50093">
    <property type="entry name" value="PKD"/>
    <property type="match status" value="4"/>
</dbReference>
<dbReference type="Pfam" id="PF06848">
    <property type="entry name" value="Disaggr_repeat"/>
    <property type="match status" value="3"/>
</dbReference>
<dbReference type="Gene3D" id="1.20.1270.90">
    <property type="entry name" value="AF1782-like"/>
    <property type="match status" value="2"/>
</dbReference>
<geneLocation type="plasmid" evidence="2 3">
    <name>pMETHO01</name>
</geneLocation>
<dbReference type="SUPFAM" id="SSF51004">
    <property type="entry name" value="C-terminal (heme d1) domain of cytochrome cd1-nitrite reductase"/>
    <property type="match status" value="1"/>
</dbReference>
<gene>
    <name evidence="2" type="ordered locus">Metho_2601</name>
</gene>
<name>L0L2V0_METHD</name>
<dbReference type="NCBIfam" id="NF033679">
    <property type="entry name" value="DNRLRE_dom"/>
    <property type="match status" value="3"/>
</dbReference>
<proteinExistence type="predicted"/>